<dbReference type="PANTHER" id="PTHR43394">
    <property type="entry name" value="ATP-DEPENDENT PERMEASE MDL1, MITOCHONDRIAL"/>
    <property type="match status" value="1"/>
</dbReference>
<reference evidence="1" key="1">
    <citation type="submission" date="2020-10" db="EMBL/GenBank/DDBJ databases">
        <authorList>
            <person name="Gilroy R."/>
        </authorList>
    </citation>
    <scope>NUCLEOTIDE SEQUENCE</scope>
    <source>
        <strain evidence="1">9366</strain>
    </source>
</reference>
<dbReference type="InterPro" id="IPR027417">
    <property type="entry name" value="P-loop_NTPase"/>
</dbReference>
<dbReference type="GO" id="GO:0015421">
    <property type="term" value="F:ABC-type oligopeptide transporter activity"/>
    <property type="evidence" value="ECO:0007669"/>
    <property type="project" value="TreeGrafter"/>
</dbReference>
<accession>A0A9D1MN61</accession>
<dbReference type="GO" id="GO:0005524">
    <property type="term" value="F:ATP binding"/>
    <property type="evidence" value="ECO:0007669"/>
    <property type="project" value="UniProtKB-KW"/>
</dbReference>
<dbReference type="InterPro" id="IPR039421">
    <property type="entry name" value="Type_1_exporter"/>
</dbReference>
<sequence>ERQRVSLARAILKNAPVVILDEATAFADPENEEKMEKAIAEVVRGKTLLVIAHRLASIQNADKIYVLDNGKVAGSGTHKELLESNDIYKRLWRISEDSAALNVVGTEGGAV</sequence>
<dbReference type="PANTHER" id="PTHR43394:SF1">
    <property type="entry name" value="ATP-BINDING CASSETTE SUB-FAMILY B MEMBER 10, MITOCHONDRIAL"/>
    <property type="match status" value="1"/>
</dbReference>
<evidence type="ECO:0000313" key="1">
    <source>
        <dbReference type="EMBL" id="HIU63074.1"/>
    </source>
</evidence>
<comment type="caution">
    <text evidence="1">The sequence shown here is derived from an EMBL/GenBank/DDBJ whole genome shotgun (WGS) entry which is preliminary data.</text>
</comment>
<reference evidence="1" key="2">
    <citation type="journal article" date="2021" name="PeerJ">
        <title>Extensive microbial diversity within the chicken gut microbiome revealed by metagenomics and culture.</title>
        <authorList>
            <person name="Gilroy R."/>
            <person name="Ravi A."/>
            <person name="Getino M."/>
            <person name="Pursley I."/>
            <person name="Horton D.L."/>
            <person name="Alikhan N.F."/>
            <person name="Baker D."/>
            <person name="Gharbi K."/>
            <person name="Hall N."/>
            <person name="Watson M."/>
            <person name="Adriaenssens E.M."/>
            <person name="Foster-Nyarko E."/>
            <person name="Jarju S."/>
            <person name="Secka A."/>
            <person name="Antonio M."/>
            <person name="Oren A."/>
            <person name="Chaudhuri R.R."/>
            <person name="La Ragione R."/>
            <person name="Hildebrand F."/>
            <person name="Pallen M.J."/>
        </authorList>
    </citation>
    <scope>NUCLEOTIDE SEQUENCE</scope>
    <source>
        <strain evidence="1">9366</strain>
    </source>
</reference>
<dbReference type="SUPFAM" id="SSF52540">
    <property type="entry name" value="P-loop containing nucleoside triphosphate hydrolases"/>
    <property type="match status" value="1"/>
</dbReference>
<dbReference type="Gene3D" id="3.40.50.300">
    <property type="entry name" value="P-loop containing nucleotide triphosphate hydrolases"/>
    <property type="match status" value="1"/>
</dbReference>
<gene>
    <name evidence="1" type="ORF">IAB07_04850</name>
</gene>
<keyword evidence="1" id="KW-0067">ATP-binding</keyword>
<name>A0A9D1MN61_9FIRM</name>
<protein>
    <submittedName>
        <fullName evidence="1">ABC transporter ATP-binding protein</fullName>
    </submittedName>
</protein>
<dbReference type="EMBL" id="DVNJ01000026">
    <property type="protein sequence ID" value="HIU63074.1"/>
    <property type="molecule type" value="Genomic_DNA"/>
</dbReference>
<evidence type="ECO:0000313" key="2">
    <source>
        <dbReference type="Proteomes" id="UP000824145"/>
    </source>
</evidence>
<dbReference type="AlphaFoldDB" id="A0A9D1MN61"/>
<proteinExistence type="predicted"/>
<feature type="non-terminal residue" evidence="1">
    <location>
        <position position="1"/>
    </location>
</feature>
<keyword evidence="1" id="KW-0547">Nucleotide-binding</keyword>
<dbReference type="Proteomes" id="UP000824145">
    <property type="component" value="Unassembled WGS sequence"/>
</dbReference>
<organism evidence="1 2">
    <name type="scientific">Candidatus Caccalectryoclostridium excrementigallinarum</name>
    <dbReference type="NCBI Taxonomy" id="2840710"/>
    <lineage>
        <taxon>Bacteria</taxon>
        <taxon>Bacillati</taxon>
        <taxon>Bacillota</taxon>
        <taxon>Clostridia</taxon>
        <taxon>Christensenellales</taxon>
        <taxon>Christensenellaceae</taxon>
        <taxon>Christensenellaceae incertae sedis</taxon>
        <taxon>Candidatus Caccalectryoclostridium</taxon>
    </lineage>
</organism>